<keyword evidence="2" id="KW-0969">Cilium</keyword>
<dbReference type="Proteomes" id="UP000215596">
    <property type="component" value="Unassembled WGS sequence"/>
</dbReference>
<accession>A0A268ES79</accession>
<gene>
    <name evidence="2" type="ORF">CHH67_13615</name>
    <name evidence="1" type="ORF">GNP94_12160</name>
</gene>
<dbReference type="Pfam" id="PF12611">
    <property type="entry name" value="Flagellar_put"/>
    <property type="match status" value="1"/>
</dbReference>
<keyword evidence="4" id="KW-1185">Reference proteome</keyword>
<dbReference type="OrthoDB" id="165650at2"/>
<dbReference type="AlphaFoldDB" id="A0A268ES79"/>
<name>A0A268ES79_9BACL</name>
<keyword evidence="2" id="KW-0282">Flagellum</keyword>
<sequence>MSERMTIGQLYSGTLHPAAIHRDRSQAHSPSHSTPGSGEFRKLLNENLLKISNHAAKRLEQRGIELEADQLVQIHSAIEKAAAKGSKESLILMKDMALIVNVPNRTVVTAMNGKAMVDNVFTQIDSAIIIS</sequence>
<reference evidence="1 4" key="2">
    <citation type="submission" date="2019-11" db="EMBL/GenBank/DDBJ databases">
        <title>Draft genome sequences of five Paenibacillus species of dairy origin.</title>
        <authorList>
            <person name="Olajide A.M."/>
            <person name="Chen S."/>
            <person name="Lapointe G."/>
        </authorList>
    </citation>
    <scope>NUCLEOTIDE SEQUENCE [LARGE SCALE GENOMIC DNA]</scope>
    <source>
        <strain evidence="1 4">3CS1</strain>
    </source>
</reference>
<reference evidence="2 3" key="1">
    <citation type="submission" date="2017-07" db="EMBL/GenBank/DDBJ databases">
        <title>Isolation and whole genome analysis of endospore-forming bacteria from heroin.</title>
        <authorList>
            <person name="Kalinowski J."/>
            <person name="Ahrens B."/>
            <person name="Al-Dilaimi A."/>
            <person name="Winkler A."/>
            <person name="Wibberg D."/>
            <person name="Schleenbecker U."/>
            <person name="Ruckert C."/>
            <person name="Wolfel R."/>
            <person name="Grass G."/>
        </authorList>
    </citation>
    <scope>NUCLEOTIDE SEQUENCE [LARGE SCALE GENOMIC DNA]</scope>
    <source>
        <strain evidence="2 3">7537-G1</strain>
    </source>
</reference>
<comment type="caution">
    <text evidence="2">The sequence shown here is derived from an EMBL/GenBank/DDBJ whole genome shotgun (WGS) entry which is preliminary data.</text>
</comment>
<dbReference type="EMBL" id="WOAA01000008">
    <property type="protein sequence ID" value="MUG66756.1"/>
    <property type="molecule type" value="Genomic_DNA"/>
</dbReference>
<organism evidence="2 3">
    <name type="scientific">Paenibacillus campinasensis</name>
    <dbReference type="NCBI Taxonomy" id="66347"/>
    <lineage>
        <taxon>Bacteria</taxon>
        <taxon>Bacillati</taxon>
        <taxon>Bacillota</taxon>
        <taxon>Bacilli</taxon>
        <taxon>Bacillales</taxon>
        <taxon>Paenibacillaceae</taxon>
        <taxon>Paenibacillus</taxon>
    </lineage>
</organism>
<evidence type="ECO:0000313" key="1">
    <source>
        <dbReference type="EMBL" id="MUG66756.1"/>
    </source>
</evidence>
<proteinExistence type="predicted"/>
<evidence type="ECO:0000313" key="2">
    <source>
        <dbReference type="EMBL" id="PAD75977.1"/>
    </source>
</evidence>
<dbReference type="NCBIfam" id="TIGR02530">
    <property type="entry name" value="flg_new"/>
    <property type="match status" value="1"/>
</dbReference>
<dbReference type="RefSeq" id="WP_095265738.1">
    <property type="nucleotide sequence ID" value="NZ_NPBY01000043.1"/>
</dbReference>
<dbReference type="InterPro" id="IPR013367">
    <property type="entry name" value="Flagellar_put"/>
</dbReference>
<dbReference type="Proteomes" id="UP000435177">
    <property type="component" value="Unassembled WGS sequence"/>
</dbReference>
<evidence type="ECO:0000313" key="3">
    <source>
        <dbReference type="Proteomes" id="UP000215596"/>
    </source>
</evidence>
<dbReference type="EMBL" id="NPBY01000043">
    <property type="protein sequence ID" value="PAD75977.1"/>
    <property type="molecule type" value="Genomic_DNA"/>
</dbReference>
<protein>
    <submittedName>
        <fullName evidence="2">Flagellar biosynthesis protein</fullName>
    </submittedName>
</protein>
<keyword evidence="2" id="KW-0966">Cell projection</keyword>
<evidence type="ECO:0000313" key="4">
    <source>
        <dbReference type="Proteomes" id="UP000435177"/>
    </source>
</evidence>